<accession>M4BU48</accession>
<dbReference type="VEuPathDB" id="FungiDB:HpaG810035"/>
<evidence type="ECO:0000313" key="2">
    <source>
        <dbReference type="Proteomes" id="UP000011713"/>
    </source>
</evidence>
<reference evidence="1" key="2">
    <citation type="submission" date="2015-06" db="UniProtKB">
        <authorList>
            <consortium name="EnsemblProtists"/>
        </authorList>
    </citation>
    <scope>IDENTIFICATION</scope>
    <source>
        <strain evidence="1">Emoy2</strain>
    </source>
</reference>
<dbReference type="AlphaFoldDB" id="M4BU48"/>
<name>M4BU48_HYAAE</name>
<evidence type="ECO:0000313" key="1">
    <source>
        <dbReference type="EnsemblProtists" id="HpaP810035"/>
    </source>
</evidence>
<dbReference type="EnsemblProtists" id="HpaT810035">
    <property type="protein sequence ID" value="HpaP810035"/>
    <property type="gene ID" value="HpaG810035"/>
</dbReference>
<proteinExistence type="predicted"/>
<dbReference type="HOGENOM" id="CLU_2031142_0_0_1"/>
<organism evidence="1 2">
    <name type="scientific">Hyaloperonospora arabidopsidis (strain Emoy2)</name>
    <name type="common">Downy mildew agent</name>
    <name type="synonym">Peronospora arabidopsidis</name>
    <dbReference type="NCBI Taxonomy" id="559515"/>
    <lineage>
        <taxon>Eukaryota</taxon>
        <taxon>Sar</taxon>
        <taxon>Stramenopiles</taxon>
        <taxon>Oomycota</taxon>
        <taxon>Peronosporomycetes</taxon>
        <taxon>Peronosporales</taxon>
        <taxon>Peronosporaceae</taxon>
        <taxon>Hyaloperonospora</taxon>
    </lineage>
</organism>
<dbReference type="Proteomes" id="UP000011713">
    <property type="component" value="Unassembled WGS sequence"/>
</dbReference>
<reference evidence="2" key="1">
    <citation type="journal article" date="2010" name="Science">
        <title>Signatures of adaptation to obligate biotrophy in the Hyaloperonospora arabidopsidis genome.</title>
        <authorList>
            <person name="Baxter L."/>
            <person name="Tripathy S."/>
            <person name="Ishaque N."/>
            <person name="Boot N."/>
            <person name="Cabral A."/>
            <person name="Kemen E."/>
            <person name="Thines M."/>
            <person name="Ah-Fong A."/>
            <person name="Anderson R."/>
            <person name="Badejoko W."/>
            <person name="Bittner-Eddy P."/>
            <person name="Boore J.L."/>
            <person name="Chibucos M.C."/>
            <person name="Coates M."/>
            <person name="Dehal P."/>
            <person name="Delehaunty K."/>
            <person name="Dong S."/>
            <person name="Downton P."/>
            <person name="Dumas B."/>
            <person name="Fabro G."/>
            <person name="Fronick C."/>
            <person name="Fuerstenberg S.I."/>
            <person name="Fulton L."/>
            <person name="Gaulin E."/>
            <person name="Govers F."/>
            <person name="Hughes L."/>
            <person name="Humphray S."/>
            <person name="Jiang R.H."/>
            <person name="Judelson H."/>
            <person name="Kamoun S."/>
            <person name="Kyung K."/>
            <person name="Meijer H."/>
            <person name="Minx P."/>
            <person name="Morris P."/>
            <person name="Nelson J."/>
            <person name="Phuntumart V."/>
            <person name="Qutob D."/>
            <person name="Rehmany A."/>
            <person name="Rougon-Cardoso A."/>
            <person name="Ryden P."/>
            <person name="Torto-Alalibo T."/>
            <person name="Studholme D."/>
            <person name="Wang Y."/>
            <person name="Win J."/>
            <person name="Wood J."/>
            <person name="Clifton S.W."/>
            <person name="Rogers J."/>
            <person name="Van den Ackerveken G."/>
            <person name="Jones J.D."/>
            <person name="McDowell J.M."/>
            <person name="Beynon J."/>
            <person name="Tyler B.M."/>
        </authorList>
    </citation>
    <scope>NUCLEOTIDE SEQUENCE [LARGE SCALE GENOMIC DNA]</scope>
    <source>
        <strain evidence="2">Emoy2</strain>
    </source>
</reference>
<protein>
    <submittedName>
        <fullName evidence="1">Uncharacterized protein</fullName>
    </submittedName>
</protein>
<sequence>MSRGAQRTLTILSKRYIEANSLHSLSLAARPSKTALSLVPAPSSLQRLCHSLRSDCWSTENILSTTVVYVLSLPYHHTWFFDVQWLNKATVKSSVSIPAFWSYTALSQRKTYDSRSLLVLRN</sequence>
<keyword evidence="2" id="KW-1185">Reference proteome</keyword>
<dbReference type="InParanoid" id="M4BU48"/>
<dbReference type="EMBL" id="JH597910">
    <property type="status" value="NOT_ANNOTATED_CDS"/>
    <property type="molecule type" value="Genomic_DNA"/>
</dbReference>